<name>A0A165I7F2_9BASI</name>
<evidence type="ECO:0000313" key="2">
    <source>
        <dbReference type="Proteomes" id="UP000076842"/>
    </source>
</evidence>
<dbReference type="Gene3D" id="2.80.10.50">
    <property type="match status" value="1"/>
</dbReference>
<protein>
    <submittedName>
        <fullName evidence="1">Uncharacterized protein</fullName>
    </submittedName>
</protein>
<dbReference type="Proteomes" id="UP000076842">
    <property type="component" value="Unassembled WGS sequence"/>
</dbReference>
<proteinExistence type="predicted"/>
<gene>
    <name evidence="1" type="ORF">CALCODRAFT_515588</name>
</gene>
<dbReference type="AlphaFoldDB" id="A0A165I7F2"/>
<evidence type="ECO:0000313" key="1">
    <source>
        <dbReference type="EMBL" id="KZT60223.1"/>
    </source>
</evidence>
<keyword evidence="2" id="KW-1185">Reference proteome</keyword>
<sequence>MTSTDSQNDNLKFIKREDLIRIPDSIYCIINVATLKALHDKIEKTTNNQQPTDGQVVVHTRVIPREEEPDESWEVVWDRKEWGYTILNLRTRLYMTSDQLLQWKGRSGIAPEEAGVYLSQKPDRFILARSKQFAAYYIVPANSNGTDKLVAVSVPETKAKAEITTGTSKSDNQWGPPTADTTGDDIPVVLESIHEPEDPKQLWIFAAIPCDNIQ</sequence>
<dbReference type="InParanoid" id="A0A165I7F2"/>
<accession>A0A165I7F2</accession>
<organism evidence="1 2">
    <name type="scientific">Calocera cornea HHB12733</name>
    <dbReference type="NCBI Taxonomy" id="1353952"/>
    <lineage>
        <taxon>Eukaryota</taxon>
        <taxon>Fungi</taxon>
        <taxon>Dikarya</taxon>
        <taxon>Basidiomycota</taxon>
        <taxon>Agaricomycotina</taxon>
        <taxon>Dacrymycetes</taxon>
        <taxon>Dacrymycetales</taxon>
        <taxon>Dacrymycetaceae</taxon>
        <taxon>Calocera</taxon>
    </lineage>
</organism>
<dbReference type="EMBL" id="KV423933">
    <property type="protein sequence ID" value="KZT60223.1"/>
    <property type="molecule type" value="Genomic_DNA"/>
</dbReference>
<dbReference type="OrthoDB" id="10586205at2759"/>
<reference evidence="1 2" key="1">
    <citation type="journal article" date="2016" name="Mol. Biol. Evol.">
        <title>Comparative Genomics of Early-Diverging Mushroom-Forming Fungi Provides Insights into the Origins of Lignocellulose Decay Capabilities.</title>
        <authorList>
            <person name="Nagy L.G."/>
            <person name="Riley R."/>
            <person name="Tritt A."/>
            <person name="Adam C."/>
            <person name="Daum C."/>
            <person name="Floudas D."/>
            <person name="Sun H."/>
            <person name="Yadav J.S."/>
            <person name="Pangilinan J."/>
            <person name="Larsson K.H."/>
            <person name="Matsuura K."/>
            <person name="Barry K."/>
            <person name="Labutti K."/>
            <person name="Kuo R."/>
            <person name="Ohm R.A."/>
            <person name="Bhattacharya S.S."/>
            <person name="Shirouzu T."/>
            <person name="Yoshinaga Y."/>
            <person name="Martin F.M."/>
            <person name="Grigoriev I.V."/>
            <person name="Hibbett D.S."/>
        </authorList>
    </citation>
    <scope>NUCLEOTIDE SEQUENCE [LARGE SCALE GENOMIC DNA]</scope>
    <source>
        <strain evidence="1 2">HHB12733</strain>
    </source>
</reference>